<dbReference type="STRING" id="759272.G0S587"/>
<dbReference type="RefSeq" id="XP_006693702.1">
    <property type="nucleotide sequence ID" value="XM_006693639.1"/>
</dbReference>
<accession>G0S587</accession>
<dbReference type="OMA" id="VHWTTHR"/>
<keyword evidence="4" id="KW-0456">Lyase</keyword>
<dbReference type="Proteomes" id="UP000008066">
    <property type="component" value="Unassembled WGS sequence"/>
</dbReference>
<reference evidence="6 7" key="1">
    <citation type="journal article" date="2011" name="Cell">
        <title>Insight into structure and assembly of the nuclear pore complex by utilizing the genome of a eukaryotic thermophile.</title>
        <authorList>
            <person name="Amlacher S."/>
            <person name="Sarges P."/>
            <person name="Flemming D."/>
            <person name="van Noort V."/>
            <person name="Kunze R."/>
            <person name="Devos D.P."/>
            <person name="Arumugam M."/>
            <person name="Bork P."/>
            <person name="Hurt E."/>
        </authorList>
    </citation>
    <scope>NUCLEOTIDE SEQUENCE [LARGE SCALE GENOMIC DNA]</scope>
    <source>
        <strain evidence="7">DSM 1495 / CBS 144.50 / IMI 039719</strain>
    </source>
</reference>
<dbReference type="SUPFAM" id="SSF55248">
    <property type="entry name" value="PCD-like"/>
    <property type="match status" value="1"/>
</dbReference>
<dbReference type="AlphaFoldDB" id="G0S587"/>
<dbReference type="EC" id="4.2.1.96" evidence="3"/>
<evidence type="ECO:0000256" key="1">
    <source>
        <dbReference type="ARBA" id="ARBA00001554"/>
    </source>
</evidence>
<dbReference type="Gene3D" id="3.30.1360.20">
    <property type="entry name" value="Transcriptional coactivator/pterin dehydratase"/>
    <property type="match status" value="1"/>
</dbReference>
<dbReference type="KEGG" id="cthr:CTHT_0032640"/>
<dbReference type="OrthoDB" id="277398at2759"/>
<dbReference type="Pfam" id="PF01329">
    <property type="entry name" value="Pterin_4a"/>
    <property type="match status" value="1"/>
</dbReference>
<dbReference type="GO" id="GO:0006729">
    <property type="term" value="P:tetrahydrobiopterin biosynthetic process"/>
    <property type="evidence" value="ECO:0007669"/>
    <property type="project" value="InterPro"/>
</dbReference>
<evidence type="ECO:0000256" key="3">
    <source>
        <dbReference type="ARBA" id="ARBA00013252"/>
    </source>
</evidence>
<feature type="region of interest" description="Disordered" evidence="5">
    <location>
        <begin position="1"/>
        <end position="28"/>
    </location>
</feature>
<dbReference type="GO" id="GO:0008124">
    <property type="term" value="F:4-alpha-hydroxytetrahydrobiopterin dehydratase activity"/>
    <property type="evidence" value="ECO:0007669"/>
    <property type="project" value="UniProtKB-EC"/>
</dbReference>
<dbReference type="HOGENOM" id="CLU_081974_1_0_1"/>
<keyword evidence="7" id="KW-1185">Reference proteome</keyword>
<dbReference type="EMBL" id="GL988041">
    <property type="protein sequence ID" value="EGS21406.1"/>
    <property type="molecule type" value="Genomic_DNA"/>
</dbReference>
<evidence type="ECO:0000256" key="2">
    <source>
        <dbReference type="ARBA" id="ARBA00006472"/>
    </source>
</evidence>
<dbReference type="InterPro" id="IPR001533">
    <property type="entry name" value="Pterin_deHydtase"/>
</dbReference>
<evidence type="ECO:0000313" key="7">
    <source>
        <dbReference type="Proteomes" id="UP000008066"/>
    </source>
</evidence>
<evidence type="ECO:0000256" key="5">
    <source>
        <dbReference type="SAM" id="MobiDB-lite"/>
    </source>
</evidence>
<comment type="similarity">
    <text evidence="2">Belongs to the pterin-4-alpha-carbinolamine dehydratase family.</text>
</comment>
<organism evidence="7">
    <name type="scientific">Chaetomium thermophilum (strain DSM 1495 / CBS 144.50 / IMI 039719)</name>
    <name type="common">Thermochaetoides thermophila</name>
    <dbReference type="NCBI Taxonomy" id="759272"/>
    <lineage>
        <taxon>Eukaryota</taxon>
        <taxon>Fungi</taxon>
        <taxon>Dikarya</taxon>
        <taxon>Ascomycota</taxon>
        <taxon>Pezizomycotina</taxon>
        <taxon>Sordariomycetes</taxon>
        <taxon>Sordariomycetidae</taxon>
        <taxon>Sordariales</taxon>
        <taxon>Chaetomiaceae</taxon>
        <taxon>Thermochaetoides</taxon>
    </lineage>
</organism>
<comment type="catalytic activity">
    <reaction evidence="1">
        <text>(4aS,6R)-4a-hydroxy-L-erythro-5,6,7,8-tetrahydrobiopterin = (6R)-L-erythro-6,7-dihydrobiopterin + H2O</text>
        <dbReference type="Rhea" id="RHEA:11920"/>
        <dbReference type="ChEBI" id="CHEBI:15377"/>
        <dbReference type="ChEBI" id="CHEBI:15642"/>
        <dbReference type="ChEBI" id="CHEBI:43120"/>
        <dbReference type="EC" id="4.2.1.96"/>
    </reaction>
</comment>
<evidence type="ECO:0000256" key="4">
    <source>
        <dbReference type="ARBA" id="ARBA00023239"/>
    </source>
</evidence>
<protein>
    <recommendedName>
        <fullName evidence="3">4a-hydroxytetrahydrobiopterin dehydratase</fullName>
        <ecNumber evidence="3">4.2.1.96</ecNumber>
    </recommendedName>
</protein>
<sequence length="187" mass="19742">MSTATNPPIPTILSSAAPPSIEPQFSQGTCDDPAELRAALAPLLVENGGRWTLMANGEGLEREFRFKTFARTWPQPQMPLNNNLTLSGQVYNTTFIRWTTHHPKGLSAKDIEMAALCDKLAQEFGEILPADSTTSSTAKTTTTESKPPSAASASTAGADIPSCALSGLANRAAGSAGECCVPKHLQK</sequence>
<gene>
    <name evidence="6" type="ORF">CTHT_0032640</name>
</gene>
<proteinExistence type="inferred from homology"/>
<dbReference type="GeneID" id="18257302"/>
<dbReference type="eggNOG" id="KOG4073">
    <property type="taxonomic scope" value="Eukaryota"/>
</dbReference>
<dbReference type="InterPro" id="IPR036428">
    <property type="entry name" value="PCD_sf"/>
</dbReference>
<feature type="region of interest" description="Disordered" evidence="5">
    <location>
        <begin position="131"/>
        <end position="156"/>
    </location>
</feature>
<evidence type="ECO:0000313" key="6">
    <source>
        <dbReference type="EMBL" id="EGS21406.1"/>
    </source>
</evidence>
<name>G0S587_CHATD</name>